<dbReference type="RefSeq" id="WP_155036349.1">
    <property type="nucleotide sequence ID" value="NZ_JBHTIG010000016.1"/>
</dbReference>
<keyword evidence="2" id="KW-0812">Transmembrane</keyword>
<evidence type="ECO:0000313" key="3">
    <source>
        <dbReference type="EMBL" id="MTH30365.1"/>
    </source>
</evidence>
<comment type="caution">
    <text evidence="3">The sequence shown here is derived from an EMBL/GenBank/DDBJ whole genome shotgun (WGS) entry which is preliminary data.</text>
</comment>
<evidence type="ECO:0000313" key="4">
    <source>
        <dbReference type="Proteomes" id="UP000488936"/>
    </source>
</evidence>
<organism evidence="3 4">
    <name type="scientific">Myroides pelagicus</name>
    <dbReference type="NCBI Taxonomy" id="270914"/>
    <lineage>
        <taxon>Bacteria</taxon>
        <taxon>Pseudomonadati</taxon>
        <taxon>Bacteroidota</taxon>
        <taxon>Flavobacteriia</taxon>
        <taxon>Flavobacteriales</taxon>
        <taxon>Flavobacteriaceae</taxon>
        <taxon>Myroides</taxon>
    </lineage>
</organism>
<dbReference type="EMBL" id="WMJY01000024">
    <property type="protein sequence ID" value="MTH30365.1"/>
    <property type="molecule type" value="Genomic_DNA"/>
</dbReference>
<keyword evidence="1" id="KW-0175">Coiled coil</keyword>
<accession>A0A7K1GNB6</accession>
<evidence type="ECO:0008006" key="5">
    <source>
        <dbReference type="Google" id="ProtNLM"/>
    </source>
</evidence>
<proteinExistence type="predicted"/>
<keyword evidence="2" id="KW-1133">Transmembrane helix</keyword>
<reference evidence="3 4" key="1">
    <citation type="journal article" date="2006" name="Int. J. Syst. Evol. Microbiol.">
        <title>Myroides pelagicus sp. nov., isolated from seawater in Thailand.</title>
        <authorList>
            <person name="Yoon J."/>
            <person name="Maneerat S."/>
            <person name="Kawai F."/>
            <person name="Yokota A."/>
        </authorList>
    </citation>
    <scope>NUCLEOTIDE SEQUENCE [LARGE SCALE GENOMIC DNA]</scope>
    <source>
        <strain evidence="3 4">SM1T</strain>
    </source>
</reference>
<evidence type="ECO:0000256" key="1">
    <source>
        <dbReference type="SAM" id="Coils"/>
    </source>
</evidence>
<sequence length="278" mass="29359">MFFNSAKKESIQRLRQSEVRLKEIIDVVNEKAINLYVQRKSASIAIQRVEEYINTLANTPKEFLRDIQEVKLNIKEFNQAVRIEDENMSNNIKGASAAGTGLVVGGAVTSLGPTAAMAIATTFGTASTGTAIASLSGAAATNAALAWLGGGALTAGGAGMTGGSALLALAGPLGWGIAGVLIAGGGAFAASKNKKAAEQAKEEIIKVEEQIAELTQVSTKLNYYIEETTSLKSALDLTLLLRLCPDNYLDFDDIQKKRLAGLINNTRAMGELINKRIV</sequence>
<keyword evidence="2" id="KW-0472">Membrane</keyword>
<dbReference type="AlphaFoldDB" id="A0A7K1GNB6"/>
<dbReference type="Proteomes" id="UP000488936">
    <property type="component" value="Unassembled WGS sequence"/>
</dbReference>
<protein>
    <recommendedName>
        <fullName evidence="5">Glycine zipper family protein</fullName>
    </recommendedName>
</protein>
<name>A0A7K1GNB6_9FLAO</name>
<evidence type="ECO:0000256" key="2">
    <source>
        <dbReference type="SAM" id="Phobius"/>
    </source>
</evidence>
<keyword evidence="4" id="KW-1185">Reference proteome</keyword>
<feature type="transmembrane region" description="Helical" evidence="2">
    <location>
        <begin position="173"/>
        <end position="191"/>
    </location>
</feature>
<feature type="coiled-coil region" evidence="1">
    <location>
        <begin position="190"/>
        <end position="217"/>
    </location>
</feature>
<gene>
    <name evidence="3" type="ORF">GJV77_10700</name>
</gene>
<dbReference type="OrthoDB" id="517761at2"/>